<reference evidence="10 11" key="1">
    <citation type="submission" date="2019-08" db="EMBL/GenBank/DDBJ databases">
        <authorList>
            <person name="Alioto T."/>
            <person name="Alioto T."/>
            <person name="Gomez Garrido J."/>
        </authorList>
    </citation>
    <scope>NUCLEOTIDE SEQUENCE [LARGE SCALE GENOMIC DNA]</scope>
</reference>
<evidence type="ECO:0000256" key="9">
    <source>
        <dbReference type="ARBA" id="ARBA00023180"/>
    </source>
</evidence>
<evidence type="ECO:0000256" key="8">
    <source>
        <dbReference type="ARBA" id="ARBA00023010"/>
    </source>
</evidence>
<dbReference type="EMBL" id="CABPRJ010000953">
    <property type="protein sequence ID" value="VVC32191.1"/>
    <property type="molecule type" value="Genomic_DNA"/>
</dbReference>
<evidence type="ECO:0000256" key="4">
    <source>
        <dbReference type="ARBA" id="ARBA00022448"/>
    </source>
</evidence>
<evidence type="ECO:0000256" key="6">
    <source>
        <dbReference type="ARBA" id="ARBA00022824"/>
    </source>
</evidence>
<dbReference type="AlphaFoldDB" id="A0A5E4MS29"/>
<organism evidence="10 11">
    <name type="scientific">Cinara cedri</name>
    <dbReference type="NCBI Taxonomy" id="506608"/>
    <lineage>
        <taxon>Eukaryota</taxon>
        <taxon>Metazoa</taxon>
        <taxon>Ecdysozoa</taxon>
        <taxon>Arthropoda</taxon>
        <taxon>Hexapoda</taxon>
        <taxon>Insecta</taxon>
        <taxon>Pterygota</taxon>
        <taxon>Neoptera</taxon>
        <taxon>Paraneoptera</taxon>
        <taxon>Hemiptera</taxon>
        <taxon>Sternorrhyncha</taxon>
        <taxon>Aphidomorpha</taxon>
        <taxon>Aphidoidea</taxon>
        <taxon>Aphididae</taxon>
        <taxon>Lachninae</taxon>
        <taxon>Cinara</taxon>
    </lineage>
</organism>
<dbReference type="Proteomes" id="UP000325440">
    <property type="component" value="Unassembled WGS sequence"/>
</dbReference>
<dbReference type="InterPro" id="IPR050693">
    <property type="entry name" value="Hsp70_NEF-Inhibitors"/>
</dbReference>
<evidence type="ECO:0000256" key="3">
    <source>
        <dbReference type="ARBA" id="ARBA00015352"/>
    </source>
</evidence>
<keyword evidence="4" id="KW-0813">Transport</keyword>
<dbReference type="Gene3D" id="1.25.10.10">
    <property type="entry name" value="Leucine-rich Repeat Variant"/>
    <property type="match status" value="1"/>
</dbReference>
<dbReference type="InterPro" id="IPR016024">
    <property type="entry name" value="ARM-type_fold"/>
</dbReference>
<keyword evidence="5" id="KW-0732">Signal</keyword>
<keyword evidence="8" id="KW-0811">Translocation</keyword>
<evidence type="ECO:0000256" key="5">
    <source>
        <dbReference type="ARBA" id="ARBA00022729"/>
    </source>
</evidence>
<comment type="similarity">
    <text evidence="2">Belongs to the SIL1 family.</text>
</comment>
<evidence type="ECO:0000256" key="7">
    <source>
        <dbReference type="ARBA" id="ARBA00022927"/>
    </source>
</evidence>
<dbReference type="GO" id="GO:0005788">
    <property type="term" value="C:endoplasmic reticulum lumen"/>
    <property type="evidence" value="ECO:0007669"/>
    <property type="project" value="UniProtKB-SubCell"/>
</dbReference>
<accession>A0A5E4MS29</accession>
<proteinExistence type="inferred from homology"/>
<dbReference type="OrthoDB" id="448649at2759"/>
<evidence type="ECO:0000313" key="11">
    <source>
        <dbReference type="Proteomes" id="UP000325440"/>
    </source>
</evidence>
<gene>
    <name evidence="10" type="ORF">CINCED_3A008175</name>
</gene>
<keyword evidence="11" id="KW-1185">Reference proteome</keyword>
<comment type="subcellular location">
    <subcellularLocation>
        <location evidence="1">Endoplasmic reticulum lumen</location>
    </subcellularLocation>
</comment>
<keyword evidence="6" id="KW-0256">Endoplasmic reticulum</keyword>
<keyword evidence="9" id="KW-0325">Glycoprotein</keyword>
<dbReference type="GO" id="GO:0000774">
    <property type="term" value="F:adenyl-nucleotide exchange factor activity"/>
    <property type="evidence" value="ECO:0007669"/>
    <property type="project" value="TreeGrafter"/>
</dbReference>
<sequence>MFQLSGTKLFLLILIAASLGALWYLDTNYYHWGHTLPEPEKLLVENEPKPIKNNSFKTKEFLPTNEWQTIEKDQPIPPGLHVQIDLKTGEKKAKLIDGHDNIKTNDLSILASNLSENLEIPKHIDVKNFKTYEQLKDDLKQLNMTVKSEIEIMDDLSAKFKEQMKLFEDSDKNIRNILFDLEYLLHQVDTAEVFIKNKGIESIIIPCINSNSTFMKAQGALLLGSAASNNQKVQISALQAGVIPILLDHLSNEYAFLVQKNCFFALASITRRFPAAQKEVIEKDGIQKFLTVFKRPNSDSNTILKLKVSQLLEDLVIEIEDAQLTLREETNEQLSSEAKERVRQYSELHMVDKLVENGWCEILGNEFISLSNPLPTNQDSHDMIEASGKSLLALSKSCKAKLQGNKQLFKSLYILEIHYKKLFQKDKYFNTLFQLMNELTNTYDPVLE</sequence>
<dbReference type="GO" id="GO:0015031">
    <property type="term" value="P:protein transport"/>
    <property type="evidence" value="ECO:0007669"/>
    <property type="project" value="UniProtKB-KW"/>
</dbReference>
<evidence type="ECO:0000313" key="10">
    <source>
        <dbReference type="EMBL" id="VVC32191.1"/>
    </source>
</evidence>
<keyword evidence="7" id="KW-0653">Protein transport</keyword>
<protein>
    <recommendedName>
        <fullName evidence="3">Nucleotide exchange factor SIL1</fullName>
    </recommendedName>
</protein>
<dbReference type="SUPFAM" id="SSF48371">
    <property type="entry name" value="ARM repeat"/>
    <property type="match status" value="1"/>
</dbReference>
<evidence type="ECO:0000256" key="2">
    <source>
        <dbReference type="ARBA" id="ARBA00010588"/>
    </source>
</evidence>
<dbReference type="PANTHER" id="PTHR19316:SF35">
    <property type="entry name" value="NUCLEOTIDE EXCHANGE FACTOR SIL1"/>
    <property type="match status" value="1"/>
</dbReference>
<name>A0A5E4MS29_9HEMI</name>
<evidence type="ECO:0000256" key="1">
    <source>
        <dbReference type="ARBA" id="ARBA00004319"/>
    </source>
</evidence>
<dbReference type="InterPro" id="IPR011989">
    <property type="entry name" value="ARM-like"/>
</dbReference>
<dbReference type="PANTHER" id="PTHR19316">
    <property type="entry name" value="PROTEIN FOLDING REGULATOR"/>
    <property type="match status" value="1"/>
</dbReference>